<dbReference type="OrthoDB" id="9790785at2"/>
<dbReference type="InterPro" id="IPR036291">
    <property type="entry name" value="NAD(P)-bd_dom_sf"/>
</dbReference>
<evidence type="ECO:0000256" key="2">
    <source>
        <dbReference type="ARBA" id="ARBA00023002"/>
    </source>
</evidence>
<evidence type="ECO:0000313" key="3">
    <source>
        <dbReference type="EMBL" id="SNB64248.1"/>
    </source>
</evidence>
<name>A0A212QWW7_9PROT</name>
<proteinExistence type="inferred from homology"/>
<sequence>MIKLTGRTVLVTGASRGLGRAVALACAGGGASLVLVARTRGALEELDDEVRGMGAPPPILITLDLLNGDLVDKLGPALFERCPRLDGLFSAAADLGVLTPVAQLDPVVFARTVGLDLLAQQRLIRTLDPLLRASDAGRAVFATCEAARTPRAYWGGYAAAKAALEALVLAYAAEQGLTRLKVNLVDPGPMDTRLRGRAFPGERAGDRPDPSVHAAAIAELLAPSSTAHGRLISLCS</sequence>
<dbReference type="GO" id="GO:0016020">
    <property type="term" value="C:membrane"/>
    <property type="evidence" value="ECO:0007669"/>
    <property type="project" value="TreeGrafter"/>
</dbReference>
<dbReference type="PANTHER" id="PTHR44196:SF4">
    <property type="entry name" value="SHORT CHAIN DEHYDROGENASE"/>
    <property type="match status" value="1"/>
</dbReference>
<organism evidence="3 4">
    <name type="scientific">Arboricoccus pini</name>
    <dbReference type="NCBI Taxonomy" id="1963835"/>
    <lineage>
        <taxon>Bacteria</taxon>
        <taxon>Pseudomonadati</taxon>
        <taxon>Pseudomonadota</taxon>
        <taxon>Alphaproteobacteria</taxon>
        <taxon>Geminicoccales</taxon>
        <taxon>Geminicoccaceae</taxon>
        <taxon>Arboricoccus</taxon>
    </lineage>
</organism>
<dbReference type="PANTHER" id="PTHR44196">
    <property type="entry name" value="DEHYDROGENASE/REDUCTASE SDR FAMILY MEMBER 7B"/>
    <property type="match status" value="1"/>
</dbReference>
<evidence type="ECO:0000256" key="1">
    <source>
        <dbReference type="ARBA" id="ARBA00006484"/>
    </source>
</evidence>
<comment type="similarity">
    <text evidence="1">Belongs to the short-chain dehydrogenases/reductases (SDR) family.</text>
</comment>
<reference evidence="3 4" key="1">
    <citation type="submission" date="2017-06" db="EMBL/GenBank/DDBJ databases">
        <authorList>
            <person name="Kim H.J."/>
            <person name="Triplett B.A."/>
        </authorList>
    </citation>
    <scope>NUCLEOTIDE SEQUENCE [LARGE SCALE GENOMIC DNA]</scope>
    <source>
        <strain evidence="3 4">B29T1</strain>
    </source>
</reference>
<dbReference type="Pfam" id="PF00106">
    <property type="entry name" value="adh_short"/>
    <property type="match status" value="1"/>
</dbReference>
<keyword evidence="2" id="KW-0560">Oxidoreductase</keyword>
<keyword evidence="4" id="KW-1185">Reference proteome</keyword>
<protein>
    <submittedName>
        <fullName evidence="3">Short-chain dehydrogenase</fullName>
    </submittedName>
</protein>
<dbReference type="EMBL" id="FYEH01000004">
    <property type="protein sequence ID" value="SNB64248.1"/>
    <property type="molecule type" value="Genomic_DNA"/>
</dbReference>
<dbReference type="PRINTS" id="PR00081">
    <property type="entry name" value="GDHRDH"/>
</dbReference>
<dbReference type="Gene3D" id="3.40.50.720">
    <property type="entry name" value="NAD(P)-binding Rossmann-like Domain"/>
    <property type="match status" value="1"/>
</dbReference>
<evidence type="ECO:0000313" key="4">
    <source>
        <dbReference type="Proteomes" id="UP000197065"/>
    </source>
</evidence>
<dbReference type="GO" id="GO:0016491">
    <property type="term" value="F:oxidoreductase activity"/>
    <property type="evidence" value="ECO:0007669"/>
    <property type="project" value="UniProtKB-KW"/>
</dbReference>
<gene>
    <name evidence="3" type="ORF">SAMN07250955_10456</name>
</gene>
<dbReference type="AlphaFoldDB" id="A0A212QWW7"/>
<dbReference type="InterPro" id="IPR002347">
    <property type="entry name" value="SDR_fam"/>
</dbReference>
<dbReference type="SUPFAM" id="SSF51735">
    <property type="entry name" value="NAD(P)-binding Rossmann-fold domains"/>
    <property type="match status" value="1"/>
</dbReference>
<dbReference type="RefSeq" id="WP_088560655.1">
    <property type="nucleotide sequence ID" value="NZ_FYEH01000004.1"/>
</dbReference>
<accession>A0A212QWW7</accession>
<dbReference type="Proteomes" id="UP000197065">
    <property type="component" value="Unassembled WGS sequence"/>
</dbReference>